<evidence type="ECO:0000313" key="2">
    <source>
        <dbReference type="Proteomes" id="UP000036403"/>
    </source>
</evidence>
<proteinExistence type="predicted"/>
<dbReference type="AlphaFoldDB" id="A0A0J7K182"/>
<dbReference type="EMBL" id="LBMM01017850">
    <property type="protein sequence ID" value="KMQ83951.1"/>
    <property type="molecule type" value="Genomic_DNA"/>
</dbReference>
<dbReference type="PaxDb" id="67767-A0A0J7K182"/>
<gene>
    <name evidence="1" type="ORF">RF55_18730</name>
</gene>
<accession>A0A0J7K182</accession>
<sequence length="153" mass="18203">RVVFGDKVIEIEFGEEYEDVKIKGFLNIERMKRVRFCRQVRRARLELLWGTTIMARLWASCLDIPEGDTFNLRGLFNMGQEEDGVDLTYAKEWVSKHEDLWEQVPVKFEELPQGNLDDYPFNEVLERVRKLGAHRPLTEEEQRQEDEERELNG</sequence>
<dbReference type="Proteomes" id="UP000036403">
    <property type="component" value="Unassembled WGS sequence"/>
</dbReference>
<comment type="caution">
    <text evidence="1">The sequence shown here is derived from an EMBL/GenBank/DDBJ whole genome shotgun (WGS) entry which is preliminary data.</text>
</comment>
<feature type="non-terminal residue" evidence="1">
    <location>
        <position position="1"/>
    </location>
</feature>
<evidence type="ECO:0000313" key="1">
    <source>
        <dbReference type="EMBL" id="KMQ83951.1"/>
    </source>
</evidence>
<keyword evidence="2" id="KW-1185">Reference proteome</keyword>
<name>A0A0J7K182_LASNI</name>
<protein>
    <submittedName>
        <fullName evidence="1">Uncharacterized protein</fullName>
    </submittedName>
</protein>
<organism evidence="1 2">
    <name type="scientific">Lasius niger</name>
    <name type="common">Black garden ant</name>
    <dbReference type="NCBI Taxonomy" id="67767"/>
    <lineage>
        <taxon>Eukaryota</taxon>
        <taxon>Metazoa</taxon>
        <taxon>Ecdysozoa</taxon>
        <taxon>Arthropoda</taxon>
        <taxon>Hexapoda</taxon>
        <taxon>Insecta</taxon>
        <taxon>Pterygota</taxon>
        <taxon>Neoptera</taxon>
        <taxon>Endopterygota</taxon>
        <taxon>Hymenoptera</taxon>
        <taxon>Apocrita</taxon>
        <taxon>Aculeata</taxon>
        <taxon>Formicoidea</taxon>
        <taxon>Formicidae</taxon>
        <taxon>Formicinae</taxon>
        <taxon>Lasius</taxon>
        <taxon>Lasius</taxon>
    </lineage>
</organism>
<reference evidence="1 2" key="1">
    <citation type="submission" date="2015-04" db="EMBL/GenBank/DDBJ databases">
        <title>Lasius niger genome sequencing.</title>
        <authorList>
            <person name="Konorov E.A."/>
            <person name="Nikitin M.A."/>
            <person name="Kirill M.V."/>
            <person name="Chang P."/>
        </authorList>
    </citation>
    <scope>NUCLEOTIDE SEQUENCE [LARGE SCALE GENOMIC DNA]</scope>
    <source>
        <tissue evidence="1">Whole</tissue>
    </source>
</reference>